<accession>A0A851IQU5</accession>
<dbReference type="AlphaFoldDB" id="A0A851IQU5"/>
<dbReference type="Proteomes" id="UP000660704">
    <property type="component" value="Unassembled WGS sequence"/>
</dbReference>
<feature type="domain" description="Olfactomedin-like" evidence="6">
    <location>
        <begin position="467"/>
        <end position="724"/>
    </location>
</feature>
<feature type="compositionally biased region" description="Low complexity" evidence="4">
    <location>
        <begin position="353"/>
        <end position="367"/>
    </location>
</feature>
<dbReference type="PANTHER" id="PTHR23192">
    <property type="entry name" value="OLFACTOMEDIN-RELATED"/>
    <property type="match status" value="1"/>
</dbReference>
<dbReference type="GO" id="GO:0005615">
    <property type="term" value="C:extracellular space"/>
    <property type="evidence" value="ECO:0007669"/>
    <property type="project" value="TreeGrafter"/>
</dbReference>
<evidence type="ECO:0000313" key="7">
    <source>
        <dbReference type="EMBL" id="NXB69419.1"/>
    </source>
</evidence>
<feature type="region of interest" description="Disordered" evidence="4">
    <location>
        <begin position="326"/>
        <end position="395"/>
    </location>
</feature>
<proteinExistence type="predicted"/>
<feature type="signal peptide" evidence="5">
    <location>
        <begin position="1"/>
        <end position="20"/>
    </location>
</feature>
<keyword evidence="2" id="KW-0964">Secreted</keyword>
<dbReference type="PANTHER" id="PTHR23192:SF37">
    <property type="entry name" value="OLFACTOMEDIN-LIKE PROTEIN 2B"/>
    <property type="match status" value="1"/>
</dbReference>
<gene>
    <name evidence="7" type="primary">Olfml2b</name>
    <name evidence="7" type="ORF">DONATR_R10327</name>
</gene>
<dbReference type="PROSITE" id="PS51132">
    <property type="entry name" value="OLF"/>
    <property type="match status" value="1"/>
</dbReference>
<comment type="subcellular location">
    <subcellularLocation>
        <location evidence="1">Secreted</location>
    </subcellularLocation>
</comment>
<evidence type="ECO:0000256" key="1">
    <source>
        <dbReference type="ARBA" id="ARBA00004613"/>
    </source>
</evidence>
<evidence type="ECO:0000256" key="2">
    <source>
        <dbReference type="ARBA" id="ARBA00022525"/>
    </source>
</evidence>
<dbReference type="SMART" id="SM00284">
    <property type="entry name" value="OLF"/>
    <property type="match status" value="1"/>
</dbReference>
<dbReference type="PROSITE" id="PS51257">
    <property type="entry name" value="PROKAR_LIPOPROTEIN"/>
    <property type="match status" value="1"/>
</dbReference>
<reference evidence="7" key="1">
    <citation type="submission" date="2019-09" db="EMBL/GenBank/DDBJ databases">
        <title>Bird 10,000 Genomes (B10K) Project - Family phase.</title>
        <authorList>
            <person name="Zhang G."/>
        </authorList>
    </citation>
    <scope>NUCLEOTIDE SEQUENCE</scope>
    <source>
        <strain evidence="7">B10K-DU-001-63</strain>
        <tissue evidence="7">Muscle</tissue>
    </source>
</reference>
<evidence type="ECO:0000256" key="3">
    <source>
        <dbReference type="PROSITE-ProRule" id="PRU00446"/>
    </source>
</evidence>
<feature type="region of interest" description="Disordered" evidence="4">
    <location>
        <begin position="178"/>
        <end position="198"/>
    </location>
</feature>
<comment type="caution">
    <text evidence="3">Lacks conserved residue(s) required for the propagation of feature annotation.</text>
</comment>
<protein>
    <submittedName>
        <fullName evidence="7">OLM2B protein</fullName>
    </submittedName>
</protein>
<organism evidence="7 8">
    <name type="scientific">Donacobius atricapilla</name>
    <dbReference type="NCBI Taxonomy" id="237420"/>
    <lineage>
        <taxon>Eukaryota</taxon>
        <taxon>Metazoa</taxon>
        <taxon>Chordata</taxon>
        <taxon>Craniata</taxon>
        <taxon>Vertebrata</taxon>
        <taxon>Euteleostomi</taxon>
        <taxon>Archelosauria</taxon>
        <taxon>Archosauria</taxon>
        <taxon>Dinosauria</taxon>
        <taxon>Saurischia</taxon>
        <taxon>Theropoda</taxon>
        <taxon>Coelurosauria</taxon>
        <taxon>Aves</taxon>
        <taxon>Neognathae</taxon>
        <taxon>Neoaves</taxon>
        <taxon>Telluraves</taxon>
        <taxon>Australaves</taxon>
        <taxon>Passeriformes</taxon>
        <taxon>Mimidae</taxon>
        <taxon>Donacobius</taxon>
    </lineage>
</organism>
<keyword evidence="5" id="KW-0732">Signal</keyword>
<sequence length="724" mass="79901">MARPLPLLLCLAALGAGCRAGTAPAGTAGPSAEPLQDEADNQENILSQLLGDYDKVKAVSEGSDCRCKCLVRPLGRGACQRINEGAFRAEDFYTVETITSGPSCKCACVAPPSALNPCEGDFRLKKLREADSSDLKLSSIVEMLESAFYGLDLLKLHSVTTKLVGRVEKLEEGMSRNFTLEGQRAGASGEEGLQDPPGRENCSRLLTNSLADIESSLQRDAEAAYTHSEGKYEERFLKDETISQQINSVESLPELHLTQGDKKPEQLLQRKLQVSSRPPSKPTIVRGVTYYKAQSTESENDIEEQPDELFSGDNTVDLLIEDQLLRPSSRAGEAMRKPSPVGWPPTPGSAPSTLPATGTAVTATVPLSPATPDPTAVSWLTPTPEPVTAPAGLAEEGSPQLPAALASTVVATENLPVATPAGDWSDMEGSPGAWVQANTPATPVSPTIPATPKEGLEEEDIRNIIGRCKDTLSTISGPTTQNTYGRNEGAWMKDPLAREERIYVTNYYYGNTLVEFRNLDNFKQGRWSNSYKLPYSWIGTGHVVYNGSFYYNRAFTRNIIKYDLKQRYVAAWAMLHDVAYEESTPWRWRGHSDVDFAVDENGLWVIYPAINYEGFNQEVIVLSKLNAADLSTQKETTWRTGLRKNFYGNCFVICGVLYAVDSYNKRNANISYAFDTHTNTQIIPRLLFENEYAYTTQIDYNPKDRLLYAWDNGHQVTYHVIFAY</sequence>
<dbReference type="Pfam" id="PF02191">
    <property type="entry name" value="OLF"/>
    <property type="match status" value="1"/>
</dbReference>
<dbReference type="InterPro" id="IPR050605">
    <property type="entry name" value="Olfactomedin-like_domain"/>
</dbReference>
<feature type="non-terminal residue" evidence="7">
    <location>
        <position position="1"/>
    </location>
</feature>
<comment type="caution">
    <text evidence="7">The sequence shown here is derived from an EMBL/GenBank/DDBJ whole genome shotgun (WGS) entry which is preliminary data.</text>
</comment>
<name>A0A851IQU5_9PASS</name>
<feature type="compositionally biased region" description="Polar residues" evidence="4">
    <location>
        <begin position="436"/>
        <end position="445"/>
    </location>
</feature>
<evidence type="ECO:0000313" key="8">
    <source>
        <dbReference type="Proteomes" id="UP000660704"/>
    </source>
</evidence>
<evidence type="ECO:0000256" key="5">
    <source>
        <dbReference type="SAM" id="SignalP"/>
    </source>
</evidence>
<dbReference type="InterPro" id="IPR003112">
    <property type="entry name" value="Olfac-like_dom"/>
</dbReference>
<evidence type="ECO:0000256" key="4">
    <source>
        <dbReference type="SAM" id="MobiDB-lite"/>
    </source>
</evidence>
<dbReference type="EMBL" id="WBMY01000207">
    <property type="protein sequence ID" value="NXB69419.1"/>
    <property type="molecule type" value="Genomic_DNA"/>
</dbReference>
<evidence type="ECO:0000259" key="6">
    <source>
        <dbReference type="PROSITE" id="PS51132"/>
    </source>
</evidence>
<keyword evidence="8" id="KW-1185">Reference proteome</keyword>
<dbReference type="GO" id="GO:0007165">
    <property type="term" value="P:signal transduction"/>
    <property type="evidence" value="ECO:0007669"/>
    <property type="project" value="TreeGrafter"/>
</dbReference>
<feature type="chain" id="PRO_5032960877" evidence="5">
    <location>
        <begin position="21"/>
        <end position="724"/>
    </location>
</feature>
<feature type="region of interest" description="Disordered" evidence="4">
    <location>
        <begin position="420"/>
        <end position="456"/>
    </location>
</feature>
<feature type="non-terminal residue" evidence="7">
    <location>
        <position position="724"/>
    </location>
</feature>